<reference evidence="1" key="1">
    <citation type="submission" date="2019-09" db="EMBL/GenBank/DDBJ databases">
        <authorList>
            <person name="Needham M D."/>
        </authorList>
    </citation>
    <scope>NUCLEOTIDE SEQUENCE</scope>
</reference>
<dbReference type="EMBL" id="CABVLZ010000002">
    <property type="protein sequence ID" value="VVU94825.1"/>
    <property type="molecule type" value="Genomic_DNA"/>
</dbReference>
<dbReference type="AlphaFoldDB" id="A0A5E8CLF8"/>
<protein>
    <submittedName>
        <fullName evidence="1">Uncharacterized protein</fullName>
    </submittedName>
</protein>
<sequence>MNTEIAKYIIDKFSESIDESKITFELTDDKLKVEDIQQTIAFTDRSYREVIKLDILDLINIW</sequence>
<gene>
    <name evidence="1" type="ORF">CPAV1605_550</name>
</gene>
<accession>A0A5E8CLF8</accession>
<proteinExistence type="predicted"/>
<organism evidence="1">
    <name type="scientific">seawater metagenome</name>
    <dbReference type="NCBI Taxonomy" id="1561972"/>
    <lineage>
        <taxon>unclassified sequences</taxon>
        <taxon>metagenomes</taxon>
        <taxon>ecological metagenomes</taxon>
    </lineage>
</organism>
<name>A0A5E8CLF8_9ZZZZ</name>
<evidence type="ECO:0000313" key="1">
    <source>
        <dbReference type="EMBL" id="VVU94825.1"/>
    </source>
</evidence>